<dbReference type="PRINTS" id="PR00996">
    <property type="entry name" value="CHERMTFRASE"/>
</dbReference>
<proteinExistence type="predicted"/>
<dbReference type="SMART" id="SM00138">
    <property type="entry name" value="MeTrc"/>
    <property type="match status" value="1"/>
</dbReference>
<dbReference type="InterPro" id="IPR050903">
    <property type="entry name" value="Bact_Chemotaxis_MeTrfase"/>
</dbReference>
<evidence type="ECO:0000256" key="1">
    <source>
        <dbReference type="ARBA" id="ARBA00001541"/>
    </source>
</evidence>
<sequence>MTSDSRITSDRVSDTHEFKFTLADFRQICRLIYERAGIRLSDTKTSMVYSRLSRRLRALGLASFAEYLQLLEQGNEAEWTIFVGSLTTHLTSFYRESHHFPIMVEHVAARARGGKALLWSCATSTGEEPYTMAIAVAEHFESFHPPVRILATDVDTGVLEMASEGVYPFDRVRDLPEKTVKKYFLKGSGEHTGFVRIRPELQQMIRFQQLNLLSPVWPMKEQYDAIFCRNVMIYFDRPTQQKVLNKCLRHLKPDGLFFTGHSENLNYAADLFQSCGNTVYRPRVTEAQSVRGTQCFRECSA</sequence>
<evidence type="ECO:0000313" key="8">
    <source>
        <dbReference type="Proteomes" id="UP000190102"/>
    </source>
</evidence>
<dbReference type="CDD" id="cd02440">
    <property type="entry name" value="AdoMet_MTases"/>
    <property type="match status" value="1"/>
</dbReference>
<dbReference type="RefSeq" id="WP_078789077.1">
    <property type="nucleotide sequence ID" value="NZ_FUWR01000002.1"/>
</dbReference>
<organism evidence="7 8">
    <name type="scientific">Trichlorobacter thiogenes</name>
    <dbReference type="NCBI Taxonomy" id="115783"/>
    <lineage>
        <taxon>Bacteria</taxon>
        <taxon>Pseudomonadati</taxon>
        <taxon>Thermodesulfobacteriota</taxon>
        <taxon>Desulfuromonadia</taxon>
        <taxon>Geobacterales</taxon>
        <taxon>Geobacteraceae</taxon>
        <taxon>Trichlorobacter</taxon>
    </lineage>
</organism>
<dbReference type="OrthoDB" id="9786165at2"/>
<dbReference type="EC" id="2.1.1.80" evidence="2"/>
<dbReference type="PIRSF" id="PIRSF000410">
    <property type="entry name" value="CheR"/>
    <property type="match status" value="1"/>
</dbReference>
<feature type="domain" description="CheR-type methyltransferase" evidence="6">
    <location>
        <begin position="13"/>
        <end position="285"/>
    </location>
</feature>
<keyword evidence="3 7" id="KW-0489">Methyltransferase</keyword>
<evidence type="ECO:0000259" key="6">
    <source>
        <dbReference type="PROSITE" id="PS50123"/>
    </source>
</evidence>
<keyword evidence="4 7" id="KW-0808">Transferase</keyword>
<dbReference type="InterPro" id="IPR036804">
    <property type="entry name" value="CheR_N_sf"/>
</dbReference>
<dbReference type="InterPro" id="IPR000780">
    <property type="entry name" value="CheR_MeTrfase"/>
</dbReference>
<dbReference type="AlphaFoldDB" id="A0A1T4L647"/>
<dbReference type="InterPro" id="IPR022641">
    <property type="entry name" value="CheR_N"/>
</dbReference>
<dbReference type="STRING" id="115783.SAMN02745119_00789"/>
<evidence type="ECO:0000256" key="5">
    <source>
        <dbReference type="ARBA" id="ARBA00022691"/>
    </source>
</evidence>
<dbReference type="PANTHER" id="PTHR24422:SF19">
    <property type="entry name" value="CHEMOTAXIS PROTEIN METHYLTRANSFERASE"/>
    <property type="match status" value="1"/>
</dbReference>
<keyword evidence="8" id="KW-1185">Reference proteome</keyword>
<dbReference type="PROSITE" id="PS50123">
    <property type="entry name" value="CHER"/>
    <property type="match status" value="1"/>
</dbReference>
<name>A0A1T4L647_9BACT</name>
<dbReference type="SUPFAM" id="SSF53335">
    <property type="entry name" value="S-adenosyl-L-methionine-dependent methyltransferases"/>
    <property type="match status" value="1"/>
</dbReference>
<dbReference type="EMBL" id="FUWR01000002">
    <property type="protein sequence ID" value="SJZ50195.1"/>
    <property type="molecule type" value="Genomic_DNA"/>
</dbReference>
<evidence type="ECO:0000256" key="2">
    <source>
        <dbReference type="ARBA" id="ARBA00012534"/>
    </source>
</evidence>
<dbReference type="GO" id="GO:0032259">
    <property type="term" value="P:methylation"/>
    <property type="evidence" value="ECO:0007669"/>
    <property type="project" value="UniProtKB-KW"/>
</dbReference>
<comment type="catalytic activity">
    <reaction evidence="1">
        <text>L-glutamyl-[protein] + S-adenosyl-L-methionine = [protein]-L-glutamate 5-O-methyl ester + S-adenosyl-L-homocysteine</text>
        <dbReference type="Rhea" id="RHEA:24452"/>
        <dbReference type="Rhea" id="RHEA-COMP:10208"/>
        <dbReference type="Rhea" id="RHEA-COMP:10311"/>
        <dbReference type="ChEBI" id="CHEBI:29973"/>
        <dbReference type="ChEBI" id="CHEBI:57856"/>
        <dbReference type="ChEBI" id="CHEBI:59789"/>
        <dbReference type="ChEBI" id="CHEBI:82795"/>
        <dbReference type="EC" id="2.1.1.80"/>
    </reaction>
</comment>
<dbReference type="Pfam" id="PF01739">
    <property type="entry name" value="CheR"/>
    <property type="match status" value="1"/>
</dbReference>
<evidence type="ECO:0000313" key="7">
    <source>
        <dbReference type="EMBL" id="SJZ50195.1"/>
    </source>
</evidence>
<reference evidence="8" key="1">
    <citation type="submission" date="2017-02" db="EMBL/GenBank/DDBJ databases">
        <authorList>
            <person name="Varghese N."/>
            <person name="Submissions S."/>
        </authorList>
    </citation>
    <scope>NUCLEOTIDE SEQUENCE [LARGE SCALE GENOMIC DNA]</scope>
    <source>
        <strain evidence="8">ATCC BAA-34</strain>
    </source>
</reference>
<dbReference type="Gene3D" id="1.10.155.10">
    <property type="entry name" value="Chemotaxis receptor methyltransferase CheR, N-terminal domain"/>
    <property type="match status" value="1"/>
</dbReference>
<protein>
    <recommendedName>
        <fullName evidence="2">protein-glutamate O-methyltransferase</fullName>
        <ecNumber evidence="2">2.1.1.80</ecNumber>
    </recommendedName>
</protein>
<accession>A0A1T4L647</accession>
<dbReference type="Pfam" id="PF03705">
    <property type="entry name" value="CheR_N"/>
    <property type="match status" value="1"/>
</dbReference>
<dbReference type="PANTHER" id="PTHR24422">
    <property type="entry name" value="CHEMOTAXIS PROTEIN METHYLTRANSFERASE"/>
    <property type="match status" value="1"/>
</dbReference>
<dbReference type="InterPro" id="IPR026024">
    <property type="entry name" value="Chemotaxis_MeTrfase_CheR"/>
</dbReference>
<dbReference type="InterPro" id="IPR022642">
    <property type="entry name" value="CheR_C"/>
</dbReference>
<dbReference type="GO" id="GO:0008983">
    <property type="term" value="F:protein-glutamate O-methyltransferase activity"/>
    <property type="evidence" value="ECO:0007669"/>
    <property type="project" value="UniProtKB-EC"/>
</dbReference>
<dbReference type="Gene3D" id="3.40.50.150">
    <property type="entry name" value="Vaccinia Virus protein VP39"/>
    <property type="match status" value="1"/>
</dbReference>
<gene>
    <name evidence="7" type="ORF">SAMN02745119_00789</name>
</gene>
<keyword evidence="5" id="KW-0949">S-adenosyl-L-methionine</keyword>
<dbReference type="InterPro" id="IPR029063">
    <property type="entry name" value="SAM-dependent_MTases_sf"/>
</dbReference>
<evidence type="ECO:0000256" key="4">
    <source>
        <dbReference type="ARBA" id="ARBA00022679"/>
    </source>
</evidence>
<evidence type="ECO:0000256" key="3">
    <source>
        <dbReference type="ARBA" id="ARBA00022603"/>
    </source>
</evidence>
<dbReference type="SUPFAM" id="SSF47757">
    <property type="entry name" value="Chemotaxis receptor methyltransferase CheR, N-terminal domain"/>
    <property type="match status" value="1"/>
</dbReference>
<dbReference type="Proteomes" id="UP000190102">
    <property type="component" value="Unassembled WGS sequence"/>
</dbReference>